<dbReference type="EMBL" id="BMJJ01000022">
    <property type="protein sequence ID" value="GGD43047.1"/>
    <property type="molecule type" value="Genomic_DNA"/>
</dbReference>
<reference evidence="1" key="2">
    <citation type="submission" date="2020-09" db="EMBL/GenBank/DDBJ databases">
        <authorList>
            <person name="Sun Q."/>
            <person name="Zhou Y."/>
        </authorList>
    </citation>
    <scope>NUCLEOTIDE SEQUENCE</scope>
    <source>
        <strain evidence="1">CGMCC 1.15493</strain>
    </source>
</reference>
<sequence length="65" mass="7518">MIYERNTVRDGPGFMLKIVSPPDDRGKPVVGIYDLNPDAFIKRRMGRADMLKVAMWFFVNAWRSA</sequence>
<keyword evidence="2" id="KW-1185">Reference proteome</keyword>
<dbReference type="Proteomes" id="UP000613160">
    <property type="component" value="Unassembled WGS sequence"/>
</dbReference>
<name>A0A916YFV5_9HYPH</name>
<reference evidence="1" key="1">
    <citation type="journal article" date="2014" name="Int. J. Syst. Evol. Microbiol.">
        <title>Complete genome sequence of Corynebacterium casei LMG S-19264T (=DSM 44701T), isolated from a smear-ripened cheese.</title>
        <authorList>
            <consortium name="US DOE Joint Genome Institute (JGI-PGF)"/>
            <person name="Walter F."/>
            <person name="Albersmeier A."/>
            <person name="Kalinowski J."/>
            <person name="Ruckert C."/>
        </authorList>
    </citation>
    <scope>NUCLEOTIDE SEQUENCE</scope>
    <source>
        <strain evidence="1">CGMCC 1.15493</strain>
    </source>
</reference>
<dbReference type="AlphaFoldDB" id="A0A916YFV5"/>
<evidence type="ECO:0000313" key="1">
    <source>
        <dbReference type="EMBL" id="GGD43047.1"/>
    </source>
</evidence>
<proteinExistence type="predicted"/>
<organism evidence="1 2">
    <name type="scientific">Aureimonas glaciei</name>
    <dbReference type="NCBI Taxonomy" id="1776957"/>
    <lineage>
        <taxon>Bacteria</taxon>
        <taxon>Pseudomonadati</taxon>
        <taxon>Pseudomonadota</taxon>
        <taxon>Alphaproteobacteria</taxon>
        <taxon>Hyphomicrobiales</taxon>
        <taxon>Aurantimonadaceae</taxon>
        <taxon>Aureimonas</taxon>
    </lineage>
</organism>
<evidence type="ECO:0000313" key="2">
    <source>
        <dbReference type="Proteomes" id="UP000613160"/>
    </source>
</evidence>
<dbReference type="RefSeq" id="WP_188855374.1">
    <property type="nucleotide sequence ID" value="NZ_BMJJ01000022.1"/>
</dbReference>
<accession>A0A916YFV5</accession>
<gene>
    <name evidence="1" type="ORF">GCM10011335_52130</name>
</gene>
<protein>
    <submittedName>
        <fullName evidence="1">Uncharacterized protein</fullName>
    </submittedName>
</protein>
<comment type="caution">
    <text evidence="1">The sequence shown here is derived from an EMBL/GenBank/DDBJ whole genome shotgun (WGS) entry which is preliminary data.</text>
</comment>